<protein>
    <submittedName>
        <fullName evidence="1">Uncharacterized protein</fullName>
    </submittedName>
</protein>
<sequence>MGERMALPELRCTDRLRHLQGGDGDGGRMGIMGMGIMEMGIMGIGVGTGTGRCGSASQSQGSLLWFAMRAIQAPNTRAVDSNCKASLCTGIAFTLQPPWAGALWEQGPSQPDLDTEAEKEQILLPPAPADPGSNSPASSCRELHTKGFQHCGGSENLLLPSSPPSLWILEHLSTSVPGPSFIPLLQQSQSLLPPPCCSSFAKVLPKAAELDQDPCWLLGSRMTFRGTLGALPKELPVAWGLDLSSLGGSGWSSTLRGVPEFSQLVFAVSSWPRCGSAAIPNLRLLAQPECRWGMCWAWMENSMAKILQHLHLLIALDSTNHKTPVAVDNCNFLQIATAALLIDKYTRTDFT</sequence>
<dbReference type="Proteomes" id="UP000269221">
    <property type="component" value="Unassembled WGS sequence"/>
</dbReference>
<reference evidence="1 2" key="1">
    <citation type="submission" date="2018-07" db="EMBL/GenBank/DDBJ databases">
        <title>A high quality draft genome assembly of the barn swallow (H. rustica rustica).</title>
        <authorList>
            <person name="Formenti G."/>
            <person name="Chiara M."/>
            <person name="Poveda L."/>
            <person name="Francoijs K.-J."/>
            <person name="Bonisoli-Alquati A."/>
            <person name="Canova L."/>
            <person name="Gianfranceschi L."/>
            <person name="Horner D.S."/>
            <person name="Saino N."/>
        </authorList>
    </citation>
    <scope>NUCLEOTIDE SEQUENCE [LARGE SCALE GENOMIC DNA]</scope>
    <source>
        <strain evidence="1">Chelidonia</strain>
        <tissue evidence="1">Blood</tissue>
    </source>
</reference>
<evidence type="ECO:0000313" key="2">
    <source>
        <dbReference type="Proteomes" id="UP000269221"/>
    </source>
</evidence>
<gene>
    <name evidence="1" type="ORF">DUI87_34994</name>
</gene>
<proteinExistence type="predicted"/>
<accession>A0A3M0IIR7</accession>
<name>A0A3M0IIR7_HIRRU</name>
<dbReference type="EMBL" id="QRBI01000316">
    <property type="protein sequence ID" value="RMB88654.1"/>
    <property type="molecule type" value="Genomic_DNA"/>
</dbReference>
<organism evidence="1 2">
    <name type="scientific">Hirundo rustica rustica</name>
    <dbReference type="NCBI Taxonomy" id="333673"/>
    <lineage>
        <taxon>Eukaryota</taxon>
        <taxon>Metazoa</taxon>
        <taxon>Chordata</taxon>
        <taxon>Craniata</taxon>
        <taxon>Vertebrata</taxon>
        <taxon>Euteleostomi</taxon>
        <taxon>Archelosauria</taxon>
        <taxon>Archosauria</taxon>
        <taxon>Dinosauria</taxon>
        <taxon>Saurischia</taxon>
        <taxon>Theropoda</taxon>
        <taxon>Coelurosauria</taxon>
        <taxon>Aves</taxon>
        <taxon>Neognathae</taxon>
        <taxon>Neoaves</taxon>
        <taxon>Telluraves</taxon>
        <taxon>Australaves</taxon>
        <taxon>Passeriformes</taxon>
        <taxon>Sylvioidea</taxon>
        <taxon>Hirundinidae</taxon>
        <taxon>Hirundo</taxon>
    </lineage>
</organism>
<evidence type="ECO:0000313" key="1">
    <source>
        <dbReference type="EMBL" id="RMB88654.1"/>
    </source>
</evidence>
<dbReference type="AlphaFoldDB" id="A0A3M0IIR7"/>
<keyword evidence="2" id="KW-1185">Reference proteome</keyword>
<comment type="caution">
    <text evidence="1">The sequence shown here is derived from an EMBL/GenBank/DDBJ whole genome shotgun (WGS) entry which is preliminary data.</text>
</comment>